<evidence type="ECO:0000256" key="1">
    <source>
        <dbReference type="SAM" id="SignalP"/>
    </source>
</evidence>
<dbReference type="EMBL" id="JAPEVG010001189">
    <property type="protein sequence ID" value="KAJ8453718.1"/>
    <property type="molecule type" value="Genomic_DNA"/>
</dbReference>
<keyword evidence="1" id="KW-0732">Signal</keyword>
<evidence type="ECO:0000313" key="3">
    <source>
        <dbReference type="Proteomes" id="UP001215151"/>
    </source>
</evidence>
<gene>
    <name evidence="2" type="ORF">ONZ51_g13442</name>
</gene>
<feature type="signal peptide" evidence="1">
    <location>
        <begin position="1"/>
        <end position="18"/>
    </location>
</feature>
<accession>A0AAD7X5X9</accession>
<comment type="caution">
    <text evidence="2">The sequence shown here is derived from an EMBL/GenBank/DDBJ whole genome shotgun (WGS) entry which is preliminary data.</text>
</comment>
<organism evidence="2 3">
    <name type="scientific">Trametes cubensis</name>
    <dbReference type="NCBI Taxonomy" id="1111947"/>
    <lineage>
        <taxon>Eukaryota</taxon>
        <taxon>Fungi</taxon>
        <taxon>Dikarya</taxon>
        <taxon>Basidiomycota</taxon>
        <taxon>Agaricomycotina</taxon>
        <taxon>Agaricomycetes</taxon>
        <taxon>Polyporales</taxon>
        <taxon>Polyporaceae</taxon>
        <taxon>Trametes</taxon>
    </lineage>
</organism>
<protein>
    <submittedName>
        <fullName evidence="2">Uncharacterized protein</fullName>
    </submittedName>
</protein>
<evidence type="ECO:0000313" key="2">
    <source>
        <dbReference type="EMBL" id="KAJ8453718.1"/>
    </source>
</evidence>
<sequence>MLATSILVALCAASSALAIPAASSSNQDRCQASIGDNAVADFGPFTLAALNKTLGVTSNQTGEALQLSPSVVNSTGQYRSLATNATYPYVEFPTFRLVDGGLIGVNNASTGLGAEADDVRESYPFSFEVLHTALDPEPVFCAVVCVPTSPNLLKQR</sequence>
<feature type="chain" id="PRO_5042050590" evidence="1">
    <location>
        <begin position="19"/>
        <end position="156"/>
    </location>
</feature>
<name>A0AAD7X5X9_9APHY</name>
<proteinExistence type="predicted"/>
<keyword evidence="3" id="KW-1185">Reference proteome</keyword>
<dbReference type="AlphaFoldDB" id="A0AAD7X5X9"/>
<dbReference type="Proteomes" id="UP001215151">
    <property type="component" value="Unassembled WGS sequence"/>
</dbReference>
<reference evidence="2" key="1">
    <citation type="submission" date="2022-11" db="EMBL/GenBank/DDBJ databases">
        <title>Genome Sequence of Cubamyces cubensis.</title>
        <authorList>
            <person name="Buettner E."/>
        </authorList>
    </citation>
    <scope>NUCLEOTIDE SEQUENCE</scope>
    <source>
        <strain evidence="2">MPL-01</strain>
    </source>
</reference>